<sequence>MILQNLSDIHQSPPLWPIVAIRVEIIATSAEAEIKGFTLGSRGDYRHPPGWKICGSG</sequence>
<accession>A0A3N4IQR2</accession>
<dbReference type="Proteomes" id="UP000276215">
    <property type="component" value="Unassembled WGS sequence"/>
</dbReference>
<keyword evidence="2" id="KW-1185">Reference proteome</keyword>
<evidence type="ECO:0000313" key="1">
    <source>
        <dbReference type="EMBL" id="RPA88512.1"/>
    </source>
</evidence>
<proteinExistence type="predicted"/>
<reference evidence="1 2" key="1">
    <citation type="journal article" date="2018" name="Nat. Ecol. Evol.">
        <title>Pezizomycetes genomes reveal the molecular basis of ectomycorrhizal truffle lifestyle.</title>
        <authorList>
            <person name="Murat C."/>
            <person name="Payen T."/>
            <person name="Noel B."/>
            <person name="Kuo A."/>
            <person name="Morin E."/>
            <person name="Chen J."/>
            <person name="Kohler A."/>
            <person name="Krizsan K."/>
            <person name="Balestrini R."/>
            <person name="Da Silva C."/>
            <person name="Montanini B."/>
            <person name="Hainaut M."/>
            <person name="Levati E."/>
            <person name="Barry K.W."/>
            <person name="Belfiori B."/>
            <person name="Cichocki N."/>
            <person name="Clum A."/>
            <person name="Dockter R.B."/>
            <person name="Fauchery L."/>
            <person name="Guy J."/>
            <person name="Iotti M."/>
            <person name="Le Tacon F."/>
            <person name="Lindquist E.A."/>
            <person name="Lipzen A."/>
            <person name="Malagnac F."/>
            <person name="Mello A."/>
            <person name="Molinier V."/>
            <person name="Miyauchi S."/>
            <person name="Poulain J."/>
            <person name="Riccioni C."/>
            <person name="Rubini A."/>
            <person name="Sitrit Y."/>
            <person name="Splivallo R."/>
            <person name="Traeger S."/>
            <person name="Wang M."/>
            <person name="Zifcakova L."/>
            <person name="Wipf D."/>
            <person name="Zambonelli A."/>
            <person name="Paolocci F."/>
            <person name="Nowrousian M."/>
            <person name="Ottonello S."/>
            <person name="Baldrian P."/>
            <person name="Spatafora J.W."/>
            <person name="Henrissat B."/>
            <person name="Nagy L.G."/>
            <person name="Aury J.M."/>
            <person name="Wincker P."/>
            <person name="Grigoriev I.V."/>
            <person name="Bonfante P."/>
            <person name="Martin F.M."/>
        </authorList>
    </citation>
    <scope>NUCLEOTIDE SEQUENCE [LARGE SCALE GENOMIC DNA]</scope>
    <source>
        <strain evidence="1 2">120613-1</strain>
    </source>
</reference>
<name>A0A3N4IQR2_9PEZI</name>
<dbReference type="AlphaFoldDB" id="A0A3N4IQR2"/>
<protein>
    <submittedName>
        <fullName evidence="1">Uncharacterized protein</fullName>
    </submittedName>
</protein>
<dbReference type="EMBL" id="ML120883">
    <property type="protein sequence ID" value="RPA88512.1"/>
    <property type="molecule type" value="Genomic_DNA"/>
</dbReference>
<organism evidence="1 2">
    <name type="scientific">Choiromyces venosus 120613-1</name>
    <dbReference type="NCBI Taxonomy" id="1336337"/>
    <lineage>
        <taxon>Eukaryota</taxon>
        <taxon>Fungi</taxon>
        <taxon>Dikarya</taxon>
        <taxon>Ascomycota</taxon>
        <taxon>Pezizomycotina</taxon>
        <taxon>Pezizomycetes</taxon>
        <taxon>Pezizales</taxon>
        <taxon>Tuberaceae</taxon>
        <taxon>Choiromyces</taxon>
    </lineage>
</organism>
<evidence type="ECO:0000313" key="2">
    <source>
        <dbReference type="Proteomes" id="UP000276215"/>
    </source>
</evidence>
<gene>
    <name evidence="1" type="ORF">L873DRAFT_1824415</name>
</gene>